<sequence>MATAILRSQHCLRSNRFDSETLASFSFRPRRNPNPSPDSLRPIRRKPRAVGFQDKGRDRKRDQDRALVPVTDPGFGDKDDLVLSSTDRLGPEPETVQKQIRVSDSKVVDGLYAGSSAFLASPPPSSLPFPAFFAKGKNNDMATSDLRRLLRLDLL</sequence>
<proteinExistence type="predicted"/>
<protein>
    <submittedName>
        <fullName evidence="2">Uncharacterized protein</fullName>
    </submittedName>
</protein>
<dbReference type="Proteomes" id="UP000325577">
    <property type="component" value="Linkage Group LG4"/>
</dbReference>
<dbReference type="EMBL" id="CM018047">
    <property type="protein sequence ID" value="KAA8522912.1"/>
    <property type="molecule type" value="Genomic_DNA"/>
</dbReference>
<feature type="compositionally biased region" description="Basic and acidic residues" evidence="1">
    <location>
        <begin position="54"/>
        <end position="65"/>
    </location>
</feature>
<dbReference type="PANTHER" id="PTHR33670:SF15">
    <property type="entry name" value="OS02G0797600 PROTEIN"/>
    <property type="match status" value="1"/>
</dbReference>
<dbReference type="PANTHER" id="PTHR33670">
    <property type="entry name" value="SPLICING FACTOR, PROLINE- AND GLUTAMINE-RICH-LIKE"/>
    <property type="match status" value="1"/>
</dbReference>
<organism evidence="2 3">
    <name type="scientific">Nyssa sinensis</name>
    <dbReference type="NCBI Taxonomy" id="561372"/>
    <lineage>
        <taxon>Eukaryota</taxon>
        <taxon>Viridiplantae</taxon>
        <taxon>Streptophyta</taxon>
        <taxon>Embryophyta</taxon>
        <taxon>Tracheophyta</taxon>
        <taxon>Spermatophyta</taxon>
        <taxon>Magnoliopsida</taxon>
        <taxon>eudicotyledons</taxon>
        <taxon>Gunneridae</taxon>
        <taxon>Pentapetalae</taxon>
        <taxon>asterids</taxon>
        <taxon>Cornales</taxon>
        <taxon>Nyssaceae</taxon>
        <taxon>Nyssa</taxon>
    </lineage>
</organism>
<evidence type="ECO:0000313" key="2">
    <source>
        <dbReference type="EMBL" id="KAA8522912.1"/>
    </source>
</evidence>
<accession>A0A5J4ZZM8</accession>
<feature type="region of interest" description="Disordered" evidence="1">
    <location>
        <begin position="79"/>
        <end position="98"/>
    </location>
</feature>
<dbReference type="AlphaFoldDB" id="A0A5J4ZZM8"/>
<evidence type="ECO:0000256" key="1">
    <source>
        <dbReference type="SAM" id="MobiDB-lite"/>
    </source>
</evidence>
<gene>
    <name evidence="2" type="ORF">F0562_009335</name>
</gene>
<feature type="region of interest" description="Disordered" evidence="1">
    <location>
        <begin position="26"/>
        <end position="71"/>
    </location>
</feature>
<name>A0A5J4ZZM8_9ASTE</name>
<keyword evidence="3" id="KW-1185">Reference proteome</keyword>
<evidence type="ECO:0000313" key="3">
    <source>
        <dbReference type="Proteomes" id="UP000325577"/>
    </source>
</evidence>
<reference evidence="2 3" key="1">
    <citation type="submission" date="2019-09" db="EMBL/GenBank/DDBJ databases">
        <title>A chromosome-level genome assembly of the Chinese tupelo Nyssa sinensis.</title>
        <authorList>
            <person name="Yang X."/>
            <person name="Kang M."/>
            <person name="Yang Y."/>
            <person name="Xiong H."/>
            <person name="Wang M."/>
            <person name="Zhang Z."/>
            <person name="Wang Z."/>
            <person name="Wu H."/>
            <person name="Ma T."/>
            <person name="Liu J."/>
            <person name="Xi Z."/>
        </authorList>
    </citation>
    <scope>NUCLEOTIDE SEQUENCE [LARGE SCALE GENOMIC DNA]</scope>
    <source>
        <strain evidence="2">J267</strain>
        <tissue evidence="2">Leaf</tissue>
    </source>
</reference>
<dbReference type="OrthoDB" id="1935097at2759"/>